<reference evidence="2 3" key="1">
    <citation type="journal article" date="2012" name="J. Bacteriol.">
        <title>Genome Sequence of Oceanibaculum indicum Type Strain P24.</title>
        <authorList>
            <person name="Lai Q."/>
            <person name="Shao Z."/>
        </authorList>
    </citation>
    <scope>NUCLEOTIDE SEQUENCE [LARGE SCALE GENOMIC DNA]</scope>
    <source>
        <strain evidence="2 3">P24</strain>
    </source>
</reference>
<dbReference type="InterPro" id="IPR003673">
    <property type="entry name" value="CoA-Trfase_fam_III"/>
</dbReference>
<dbReference type="Gene3D" id="3.40.50.10540">
    <property type="entry name" value="Crotonobetainyl-coa:carnitine coa-transferase, domain 1"/>
    <property type="match status" value="1"/>
</dbReference>
<dbReference type="PANTHER" id="PTHR48207:SF4">
    <property type="entry name" value="BLL6097 PROTEIN"/>
    <property type="match status" value="1"/>
</dbReference>
<dbReference type="Gene3D" id="3.30.1540.10">
    <property type="entry name" value="formyl-coa transferase, domain 3"/>
    <property type="match status" value="1"/>
</dbReference>
<dbReference type="SUPFAM" id="SSF89796">
    <property type="entry name" value="CoA-transferase family III (CaiB/BaiF)"/>
    <property type="match status" value="1"/>
</dbReference>
<dbReference type="AlphaFoldDB" id="K2JTY7"/>
<dbReference type="GO" id="GO:0008410">
    <property type="term" value="F:CoA-transferase activity"/>
    <property type="evidence" value="ECO:0007669"/>
    <property type="project" value="TreeGrafter"/>
</dbReference>
<dbReference type="Pfam" id="PF02515">
    <property type="entry name" value="CoA_transf_3"/>
    <property type="match status" value="1"/>
</dbReference>
<dbReference type="PANTHER" id="PTHR48207">
    <property type="entry name" value="SUCCINATE--HYDROXYMETHYLGLUTARATE COA-TRANSFERASE"/>
    <property type="match status" value="1"/>
</dbReference>
<dbReference type="STRING" id="1207063.P24_01315"/>
<dbReference type="eggNOG" id="COG1804">
    <property type="taxonomic scope" value="Bacteria"/>
</dbReference>
<evidence type="ECO:0000256" key="1">
    <source>
        <dbReference type="ARBA" id="ARBA00022679"/>
    </source>
</evidence>
<dbReference type="InterPro" id="IPR044855">
    <property type="entry name" value="CoA-Trfase_III_dom3_sf"/>
</dbReference>
<gene>
    <name evidence="2" type="ORF">P24_01315</name>
</gene>
<dbReference type="InterPro" id="IPR023606">
    <property type="entry name" value="CoA-Trfase_III_dom_1_sf"/>
</dbReference>
<dbReference type="Proteomes" id="UP000006746">
    <property type="component" value="Unassembled WGS sequence"/>
</dbReference>
<name>K2JTY7_9PROT</name>
<dbReference type="EMBL" id="AMRL01000001">
    <property type="protein sequence ID" value="EKE78948.1"/>
    <property type="molecule type" value="Genomic_DNA"/>
</dbReference>
<dbReference type="InterPro" id="IPR050483">
    <property type="entry name" value="CoA-transferase_III_domain"/>
</dbReference>
<evidence type="ECO:0000313" key="3">
    <source>
        <dbReference type="Proteomes" id="UP000006746"/>
    </source>
</evidence>
<organism evidence="2 3">
    <name type="scientific">Oceanibaculum indicum P24</name>
    <dbReference type="NCBI Taxonomy" id="1207063"/>
    <lineage>
        <taxon>Bacteria</taxon>
        <taxon>Pseudomonadati</taxon>
        <taxon>Pseudomonadota</taxon>
        <taxon>Alphaproteobacteria</taxon>
        <taxon>Rhodospirillales</taxon>
        <taxon>Oceanibaculaceae</taxon>
        <taxon>Oceanibaculum</taxon>
    </lineage>
</organism>
<keyword evidence="3" id="KW-1185">Reference proteome</keyword>
<accession>K2JTY7</accession>
<proteinExistence type="predicted"/>
<sequence length="407" mass="43422">MLLNGMKIVSFCHFLQGPAATQYLSDMGAEVVKIEPPQGAYERHWAGADRAKAGGVSAFFLSANRDARSLAIDLKHPKAKEVVYRLIRQSHAVVENFRPGTLDRLGFGYAAVKSEKPDIIYASASGFGTTGPYASRPGQDLLIQAMSGLIAGTGGRRGPTAVGCAAADQHGAALLALGIVGAYAKFLKTGEGTHVEANLLAAGVDLQSESLVTYYASNRGRAALDRDERLATWFHEAPYGVYQIADGHMVLSLNPPDKLAEALDSAALRAFIGRNAYDGRDAYIAAVAEVLAPLTYAEIAAKLEAHRLWFARVEDFDDLRRNPQLLHNETFRDVDVNGVTVTLVNHPLRYDGKLPGFTGFALQPGAHSRSVLEEAGFAAEEVAALLDEGAVFAPTADMPGGGTRAAE</sequence>
<protein>
    <submittedName>
        <fullName evidence="2">Racemase</fullName>
    </submittedName>
</protein>
<keyword evidence="1" id="KW-0808">Transferase</keyword>
<evidence type="ECO:0000313" key="2">
    <source>
        <dbReference type="EMBL" id="EKE78948.1"/>
    </source>
</evidence>
<comment type="caution">
    <text evidence="2">The sequence shown here is derived from an EMBL/GenBank/DDBJ whole genome shotgun (WGS) entry which is preliminary data.</text>
</comment>